<dbReference type="AlphaFoldDB" id="A0A4U5JE14"/>
<keyword evidence="1" id="KW-1133">Transmembrane helix</keyword>
<organism evidence="2 3">
    <name type="scientific">Natronomonas salsuginis</name>
    <dbReference type="NCBI Taxonomy" id="2217661"/>
    <lineage>
        <taxon>Archaea</taxon>
        <taxon>Methanobacteriati</taxon>
        <taxon>Methanobacteriota</taxon>
        <taxon>Stenosarchaea group</taxon>
        <taxon>Halobacteria</taxon>
        <taxon>Halobacteriales</taxon>
        <taxon>Natronomonadaceae</taxon>
        <taxon>Natronomonas</taxon>
    </lineage>
</organism>
<keyword evidence="1" id="KW-0472">Membrane</keyword>
<accession>A0A4U5JE14</accession>
<evidence type="ECO:0000313" key="3">
    <source>
        <dbReference type="Proteomes" id="UP000308037"/>
    </source>
</evidence>
<evidence type="ECO:0000256" key="1">
    <source>
        <dbReference type="SAM" id="Phobius"/>
    </source>
</evidence>
<dbReference type="RefSeq" id="WP_137274845.1">
    <property type="nucleotide sequence ID" value="NZ_QKNX01000001.1"/>
</dbReference>
<feature type="transmembrane region" description="Helical" evidence="1">
    <location>
        <begin position="38"/>
        <end position="59"/>
    </location>
</feature>
<comment type="caution">
    <text evidence="2">The sequence shown here is derived from an EMBL/GenBank/DDBJ whole genome shotgun (WGS) entry which is preliminary data.</text>
</comment>
<reference evidence="2 3" key="1">
    <citation type="submission" date="2019-04" db="EMBL/GenBank/DDBJ databases">
        <title>Natronomonas sp. F20-122 a newhaloarchaeon isolated from a saline saltern of Isla Bacuta, Huelva, Spain.</title>
        <authorList>
            <person name="Duran-Viseras A."/>
            <person name="Sanchez-Porro C."/>
            <person name="Ventosa A."/>
        </authorList>
    </citation>
    <scope>NUCLEOTIDE SEQUENCE [LARGE SCALE GENOMIC DNA]</scope>
    <source>
        <strain evidence="2 3">F20-122</strain>
    </source>
</reference>
<keyword evidence="3" id="KW-1185">Reference proteome</keyword>
<dbReference type="EMBL" id="QKNX01000001">
    <property type="protein sequence ID" value="TKR27582.1"/>
    <property type="molecule type" value="Genomic_DNA"/>
</dbReference>
<keyword evidence="1" id="KW-0812">Transmembrane</keyword>
<name>A0A4U5JE14_9EURY</name>
<proteinExistence type="predicted"/>
<protein>
    <submittedName>
        <fullName evidence="2">Uncharacterized protein</fullName>
    </submittedName>
</protein>
<sequence>MDRIRPLSAALVVLVVLWSAGATVELFVTTFSVGANVTPAMVTVALLVVVLLAAIAVGARNRRWLANPRSYW</sequence>
<evidence type="ECO:0000313" key="2">
    <source>
        <dbReference type="EMBL" id="TKR27582.1"/>
    </source>
</evidence>
<dbReference type="Proteomes" id="UP000308037">
    <property type="component" value="Unassembled WGS sequence"/>
</dbReference>
<gene>
    <name evidence="2" type="ORF">DM868_00335</name>
</gene>